<sequence length="225" mass="25864">MKLLIVEDEPSLREIMVQTLVREQYVVEQAADYASASDKLAAYDYDCILLDIMLPDGSGLRLLEELKRRRNRAGVIIISARDSLDDKIEGLELGADDYLPKPFHLAELSARIRSVLRRHQRDGYESLDAGNVRLWPDSRRVEVAGHPLELLRKEYDILHYFMTRPNHTVDKAALAEGVWGDHIDQVDNFDFVYAQMKNLRRKLHDAGADIEIRAVYGFGYKLVRP</sequence>
<dbReference type="InterPro" id="IPR001789">
    <property type="entry name" value="Sig_transdc_resp-reg_receiver"/>
</dbReference>
<evidence type="ECO:0000256" key="4">
    <source>
        <dbReference type="ARBA" id="ARBA00023125"/>
    </source>
</evidence>
<dbReference type="Pfam" id="PF00072">
    <property type="entry name" value="Response_reg"/>
    <property type="match status" value="1"/>
</dbReference>
<dbReference type="Gene3D" id="1.10.10.10">
    <property type="entry name" value="Winged helix-like DNA-binding domain superfamily/Winged helix DNA-binding domain"/>
    <property type="match status" value="1"/>
</dbReference>
<accession>A0A9D2CDA8</accession>
<dbReference type="InterPro" id="IPR001867">
    <property type="entry name" value="OmpR/PhoB-type_DNA-bd"/>
</dbReference>
<evidence type="ECO:0000313" key="11">
    <source>
        <dbReference type="Proteomes" id="UP000886844"/>
    </source>
</evidence>
<keyword evidence="3" id="KW-0805">Transcription regulation</keyword>
<dbReference type="PROSITE" id="PS50110">
    <property type="entry name" value="RESPONSE_REGULATORY"/>
    <property type="match status" value="1"/>
</dbReference>
<feature type="domain" description="OmpR/PhoB-type" evidence="9">
    <location>
        <begin position="124"/>
        <end position="224"/>
    </location>
</feature>
<name>A0A9D2CDA8_9BACT</name>
<dbReference type="GO" id="GO:0032993">
    <property type="term" value="C:protein-DNA complex"/>
    <property type="evidence" value="ECO:0007669"/>
    <property type="project" value="TreeGrafter"/>
</dbReference>
<evidence type="ECO:0000256" key="5">
    <source>
        <dbReference type="ARBA" id="ARBA00023163"/>
    </source>
</evidence>
<evidence type="ECO:0000313" key="10">
    <source>
        <dbReference type="EMBL" id="HIY69769.1"/>
    </source>
</evidence>
<dbReference type="SUPFAM" id="SSF52172">
    <property type="entry name" value="CheY-like"/>
    <property type="match status" value="1"/>
</dbReference>
<dbReference type="InterPro" id="IPR036388">
    <property type="entry name" value="WH-like_DNA-bd_sf"/>
</dbReference>
<evidence type="ECO:0000256" key="6">
    <source>
        <dbReference type="PROSITE-ProRule" id="PRU00169"/>
    </source>
</evidence>
<gene>
    <name evidence="10" type="ORF">H9828_10180</name>
</gene>
<dbReference type="Proteomes" id="UP000886844">
    <property type="component" value="Unassembled WGS sequence"/>
</dbReference>
<dbReference type="SMART" id="SM00448">
    <property type="entry name" value="REC"/>
    <property type="match status" value="1"/>
</dbReference>
<feature type="domain" description="Response regulatory" evidence="8">
    <location>
        <begin position="2"/>
        <end position="116"/>
    </location>
</feature>
<dbReference type="AlphaFoldDB" id="A0A9D2CDA8"/>
<evidence type="ECO:0000259" key="9">
    <source>
        <dbReference type="PROSITE" id="PS51755"/>
    </source>
</evidence>
<evidence type="ECO:0000256" key="1">
    <source>
        <dbReference type="ARBA" id="ARBA00022553"/>
    </source>
</evidence>
<feature type="modified residue" description="4-aspartylphosphate" evidence="6">
    <location>
        <position position="51"/>
    </location>
</feature>
<organism evidence="10 11">
    <name type="scientific">Candidatus Alistipes intestinigallinarum</name>
    <dbReference type="NCBI Taxonomy" id="2838440"/>
    <lineage>
        <taxon>Bacteria</taxon>
        <taxon>Pseudomonadati</taxon>
        <taxon>Bacteroidota</taxon>
        <taxon>Bacteroidia</taxon>
        <taxon>Bacteroidales</taxon>
        <taxon>Rikenellaceae</taxon>
        <taxon>Alistipes</taxon>
    </lineage>
</organism>
<evidence type="ECO:0000256" key="3">
    <source>
        <dbReference type="ARBA" id="ARBA00023015"/>
    </source>
</evidence>
<keyword evidence="4 7" id="KW-0238">DNA-binding</keyword>
<dbReference type="EMBL" id="DXDA01000080">
    <property type="protein sequence ID" value="HIY69769.1"/>
    <property type="molecule type" value="Genomic_DNA"/>
</dbReference>
<keyword evidence="2" id="KW-0902">Two-component regulatory system</keyword>
<reference evidence="10" key="2">
    <citation type="submission" date="2021-04" db="EMBL/GenBank/DDBJ databases">
        <authorList>
            <person name="Gilroy R."/>
        </authorList>
    </citation>
    <scope>NUCLEOTIDE SEQUENCE</scope>
    <source>
        <strain evidence="10">5134</strain>
    </source>
</reference>
<dbReference type="GO" id="GO:0006355">
    <property type="term" value="P:regulation of DNA-templated transcription"/>
    <property type="evidence" value="ECO:0007669"/>
    <property type="project" value="InterPro"/>
</dbReference>
<proteinExistence type="predicted"/>
<dbReference type="PANTHER" id="PTHR48111">
    <property type="entry name" value="REGULATOR OF RPOS"/>
    <property type="match status" value="1"/>
</dbReference>
<feature type="DNA-binding region" description="OmpR/PhoB-type" evidence="7">
    <location>
        <begin position="124"/>
        <end position="224"/>
    </location>
</feature>
<dbReference type="SMART" id="SM00862">
    <property type="entry name" value="Trans_reg_C"/>
    <property type="match status" value="1"/>
</dbReference>
<comment type="caution">
    <text evidence="10">The sequence shown here is derived from an EMBL/GenBank/DDBJ whole genome shotgun (WGS) entry which is preliminary data.</text>
</comment>
<reference evidence="10" key="1">
    <citation type="journal article" date="2021" name="PeerJ">
        <title>Extensive microbial diversity within the chicken gut microbiome revealed by metagenomics and culture.</title>
        <authorList>
            <person name="Gilroy R."/>
            <person name="Ravi A."/>
            <person name="Getino M."/>
            <person name="Pursley I."/>
            <person name="Horton D.L."/>
            <person name="Alikhan N.F."/>
            <person name="Baker D."/>
            <person name="Gharbi K."/>
            <person name="Hall N."/>
            <person name="Watson M."/>
            <person name="Adriaenssens E.M."/>
            <person name="Foster-Nyarko E."/>
            <person name="Jarju S."/>
            <person name="Secka A."/>
            <person name="Antonio M."/>
            <person name="Oren A."/>
            <person name="Chaudhuri R.R."/>
            <person name="La Ragione R."/>
            <person name="Hildebrand F."/>
            <person name="Pallen M.J."/>
        </authorList>
    </citation>
    <scope>NUCLEOTIDE SEQUENCE</scope>
    <source>
        <strain evidence="10">5134</strain>
    </source>
</reference>
<evidence type="ECO:0000256" key="7">
    <source>
        <dbReference type="PROSITE-ProRule" id="PRU01091"/>
    </source>
</evidence>
<keyword evidence="5" id="KW-0804">Transcription</keyword>
<dbReference type="GO" id="GO:0000156">
    <property type="term" value="F:phosphorelay response regulator activity"/>
    <property type="evidence" value="ECO:0007669"/>
    <property type="project" value="TreeGrafter"/>
</dbReference>
<dbReference type="Pfam" id="PF00486">
    <property type="entry name" value="Trans_reg_C"/>
    <property type="match status" value="1"/>
</dbReference>
<dbReference type="Gene3D" id="6.10.250.690">
    <property type="match status" value="1"/>
</dbReference>
<keyword evidence="1 6" id="KW-0597">Phosphoprotein</keyword>
<dbReference type="CDD" id="cd00383">
    <property type="entry name" value="trans_reg_C"/>
    <property type="match status" value="1"/>
</dbReference>
<dbReference type="PROSITE" id="PS51755">
    <property type="entry name" value="OMPR_PHOB"/>
    <property type="match status" value="1"/>
</dbReference>
<evidence type="ECO:0000256" key="2">
    <source>
        <dbReference type="ARBA" id="ARBA00023012"/>
    </source>
</evidence>
<dbReference type="Gene3D" id="3.40.50.2300">
    <property type="match status" value="1"/>
</dbReference>
<protein>
    <submittedName>
        <fullName evidence="10">Response regulator transcription factor</fullName>
    </submittedName>
</protein>
<dbReference type="GO" id="GO:0005829">
    <property type="term" value="C:cytosol"/>
    <property type="evidence" value="ECO:0007669"/>
    <property type="project" value="TreeGrafter"/>
</dbReference>
<dbReference type="InterPro" id="IPR011006">
    <property type="entry name" value="CheY-like_superfamily"/>
</dbReference>
<dbReference type="PANTHER" id="PTHR48111:SF22">
    <property type="entry name" value="REGULATOR OF RPOS"/>
    <property type="match status" value="1"/>
</dbReference>
<dbReference type="InterPro" id="IPR039420">
    <property type="entry name" value="WalR-like"/>
</dbReference>
<evidence type="ECO:0000259" key="8">
    <source>
        <dbReference type="PROSITE" id="PS50110"/>
    </source>
</evidence>
<dbReference type="GO" id="GO:0000976">
    <property type="term" value="F:transcription cis-regulatory region binding"/>
    <property type="evidence" value="ECO:0007669"/>
    <property type="project" value="TreeGrafter"/>
</dbReference>